<sequence length="92" mass="9995">MMALRIMPSALASICAFGCVGSEKPSPNGFIACTFIGRLQRQPISALLSHALAQEREALLVLVQWPRLSAAGQMLLLLLLRLPVDPCRLTHT</sequence>
<accession>A0A3P7NU62</accession>
<gene>
    <name evidence="2" type="ORF">DILT_LOCUS7803</name>
</gene>
<name>A0A3P7NU62_DIBLA</name>
<dbReference type="Proteomes" id="UP000281553">
    <property type="component" value="Unassembled WGS sequence"/>
</dbReference>
<proteinExistence type="predicted"/>
<evidence type="ECO:0000313" key="2">
    <source>
        <dbReference type="EMBL" id="VDN11972.1"/>
    </source>
</evidence>
<organism evidence="2 3">
    <name type="scientific">Dibothriocephalus latus</name>
    <name type="common">Fish tapeworm</name>
    <name type="synonym">Diphyllobothrium latum</name>
    <dbReference type="NCBI Taxonomy" id="60516"/>
    <lineage>
        <taxon>Eukaryota</taxon>
        <taxon>Metazoa</taxon>
        <taxon>Spiralia</taxon>
        <taxon>Lophotrochozoa</taxon>
        <taxon>Platyhelminthes</taxon>
        <taxon>Cestoda</taxon>
        <taxon>Eucestoda</taxon>
        <taxon>Diphyllobothriidea</taxon>
        <taxon>Diphyllobothriidae</taxon>
        <taxon>Dibothriocephalus</taxon>
    </lineage>
</organism>
<keyword evidence="3" id="KW-1185">Reference proteome</keyword>
<feature type="chain" id="PRO_5017946042" description="Secreted protein" evidence="1">
    <location>
        <begin position="23"/>
        <end position="92"/>
    </location>
</feature>
<dbReference type="AlphaFoldDB" id="A0A3P7NU62"/>
<protein>
    <recommendedName>
        <fullName evidence="4">Secreted protein</fullName>
    </recommendedName>
</protein>
<reference evidence="2 3" key="1">
    <citation type="submission" date="2018-11" db="EMBL/GenBank/DDBJ databases">
        <authorList>
            <consortium name="Pathogen Informatics"/>
        </authorList>
    </citation>
    <scope>NUCLEOTIDE SEQUENCE [LARGE SCALE GENOMIC DNA]</scope>
</reference>
<evidence type="ECO:0000256" key="1">
    <source>
        <dbReference type="SAM" id="SignalP"/>
    </source>
</evidence>
<keyword evidence="1" id="KW-0732">Signal</keyword>
<feature type="non-terminal residue" evidence="2">
    <location>
        <position position="92"/>
    </location>
</feature>
<dbReference type="EMBL" id="UYRU01052673">
    <property type="protein sequence ID" value="VDN11972.1"/>
    <property type="molecule type" value="Genomic_DNA"/>
</dbReference>
<feature type="signal peptide" evidence="1">
    <location>
        <begin position="1"/>
        <end position="22"/>
    </location>
</feature>
<evidence type="ECO:0008006" key="4">
    <source>
        <dbReference type="Google" id="ProtNLM"/>
    </source>
</evidence>
<evidence type="ECO:0000313" key="3">
    <source>
        <dbReference type="Proteomes" id="UP000281553"/>
    </source>
</evidence>